<dbReference type="RefSeq" id="WP_015390525.1">
    <property type="nucleotide sequence ID" value="NC_020291.1"/>
</dbReference>
<name>M1M8B3_9CLOT</name>
<evidence type="ECO:0000259" key="4">
    <source>
        <dbReference type="PROSITE" id="PS50075"/>
    </source>
</evidence>
<dbReference type="InterPro" id="IPR036736">
    <property type="entry name" value="ACP-like_sf"/>
</dbReference>
<dbReference type="PANTHER" id="PTHR45681:SF6">
    <property type="entry name" value="POLYKETIDE SYNTHASE 37"/>
    <property type="match status" value="1"/>
</dbReference>
<dbReference type="Gene3D" id="1.10.1200.10">
    <property type="entry name" value="ACP-like"/>
    <property type="match status" value="1"/>
</dbReference>
<dbReference type="GO" id="GO:0032259">
    <property type="term" value="P:methylation"/>
    <property type="evidence" value="ECO:0007669"/>
    <property type="project" value="UniProtKB-KW"/>
</dbReference>
<dbReference type="EMBL" id="CP004121">
    <property type="protein sequence ID" value="AGF54199.1"/>
    <property type="molecule type" value="Genomic_DNA"/>
</dbReference>
<reference evidence="5 6" key="1">
    <citation type="submission" date="2013-02" db="EMBL/GenBank/DDBJ databases">
        <title>Genome sequence of Clostridium saccharoperbutylacetonicum N1-4(HMT).</title>
        <authorList>
            <person name="Poehlein A."/>
            <person name="Daniel R."/>
        </authorList>
    </citation>
    <scope>NUCLEOTIDE SEQUENCE [LARGE SCALE GENOMIC DNA]</scope>
    <source>
        <strain evidence="6">N1-4(HMT)</strain>
    </source>
</reference>
<dbReference type="Proteomes" id="UP000011728">
    <property type="component" value="Chromosome"/>
</dbReference>
<proteinExistence type="predicted"/>
<keyword evidence="5" id="KW-0489">Methyltransferase</keyword>
<dbReference type="InterPro" id="IPR009081">
    <property type="entry name" value="PP-bd_ACP"/>
</dbReference>
<dbReference type="SUPFAM" id="SSF47336">
    <property type="entry name" value="ACP-like"/>
    <property type="match status" value="1"/>
</dbReference>
<sequence length="606" mass="70301">MICKDRIIIFNGLSQNRYELTKYLNLKKNKKIILVECKSEKYDEEFSINVYSSESKEENLQIENAIMEKCQIKLRKDYDGLYHMMDRVCLSCASVIFKNKAFSSTKEKYNINELMMKLNIKEQFTPFFMKFLNILQENGYLNYDNDEITVLKSIEDIPEAKIILDNFTEEQKKFAPYVELLIYCASKYERVFSGEIPANEVIYPTGEFNMLDDVDSKMPLSTKRYIYGDVLADIINNFVSKKKKKVRILEIGAGTAELTTKILSRIKDVDNIEYCFTDIGQSFVAKAKINAEVNGYKFMNFKKLDISADIEQQGFNENSFDIIISYDVLQATNSIEKSLKNIKKMLVPGGICAQVQSYDDHDIDNLIYGLSPGWWNFTIDPIRGKRITMHPQEWQKILENVGFNNVQVLPEEIELSDAGVFLSFKPYEKNIDNNKILYNQLKNNLLKKLQSVNEECSIEFINSFDKEDIDAYMSKLSLSENDEVLYKDNPQNIRENEYIDVTNDLESKLFEILKTIFGVEDIAINDELQKLGLDSLSGLLLISKLRQEFKVELNMKDFYSFETVFDIAEYIKSVDIKDIDLQDVEIESKEENKIGSNDISELMDLL</sequence>
<dbReference type="PATRIC" id="fig|931276.5.peg.363"/>
<keyword evidence="2" id="KW-0597">Phosphoprotein</keyword>
<evidence type="ECO:0000256" key="2">
    <source>
        <dbReference type="ARBA" id="ARBA00022553"/>
    </source>
</evidence>
<dbReference type="Pfam" id="PF00550">
    <property type="entry name" value="PP-binding"/>
    <property type="match status" value="1"/>
</dbReference>
<gene>
    <name evidence="5" type="ORF">Cspa_c03810</name>
</gene>
<dbReference type="CDD" id="cd02440">
    <property type="entry name" value="AdoMet_MTases"/>
    <property type="match status" value="1"/>
</dbReference>
<dbReference type="KEGG" id="csr:Cspa_c03810"/>
<keyword evidence="1" id="KW-0596">Phosphopantetheine</keyword>
<dbReference type="Gene3D" id="3.40.50.150">
    <property type="entry name" value="Vaccinia Virus protein VP39"/>
    <property type="match status" value="1"/>
</dbReference>
<dbReference type="AlphaFoldDB" id="M1M8B3"/>
<accession>M1M8B3</accession>
<dbReference type="InterPro" id="IPR006162">
    <property type="entry name" value="Ppantetheine_attach_site"/>
</dbReference>
<dbReference type="PROSITE" id="PS50075">
    <property type="entry name" value="CARRIER"/>
    <property type="match status" value="1"/>
</dbReference>
<dbReference type="SUPFAM" id="SSF53335">
    <property type="entry name" value="S-adenosyl-L-methionine-dependent methyltransferases"/>
    <property type="match status" value="1"/>
</dbReference>
<dbReference type="InterPro" id="IPR029063">
    <property type="entry name" value="SAM-dependent_MTases_sf"/>
</dbReference>
<evidence type="ECO:0000313" key="6">
    <source>
        <dbReference type="Proteomes" id="UP000011728"/>
    </source>
</evidence>
<dbReference type="PROSITE" id="PS00012">
    <property type="entry name" value="PHOSPHOPANTETHEINE"/>
    <property type="match status" value="1"/>
</dbReference>
<dbReference type="GO" id="GO:0008168">
    <property type="term" value="F:methyltransferase activity"/>
    <property type="evidence" value="ECO:0007669"/>
    <property type="project" value="UniProtKB-KW"/>
</dbReference>
<evidence type="ECO:0000256" key="3">
    <source>
        <dbReference type="ARBA" id="ARBA00022679"/>
    </source>
</evidence>
<keyword evidence="6" id="KW-1185">Reference proteome</keyword>
<dbReference type="eggNOG" id="COG1020">
    <property type="taxonomic scope" value="Bacteria"/>
</dbReference>
<keyword evidence="5" id="KW-0830">Ubiquinone</keyword>
<dbReference type="InterPro" id="IPR050444">
    <property type="entry name" value="Polyketide_Synthase"/>
</dbReference>
<evidence type="ECO:0000313" key="5">
    <source>
        <dbReference type="EMBL" id="AGF54199.1"/>
    </source>
</evidence>
<protein>
    <submittedName>
        <fullName evidence="5">Methylase involved in ubiquinone/menaquinone biosynthesis</fullName>
    </submittedName>
</protein>
<dbReference type="InterPro" id="IPR025714">
    <property type="entry name" value="Methyltranfer_dom"/>
</dbReference>
<dbReference type="eggNOG" id="COG2226">
    <property type="taxonomic scope" value="Bacteria"/>
</dbReference>
<keyword evidence="3" id="KW-0808">Transferase</keyword>
<dbReference type="PANTHER" id="PTHR45681">
    <property type="entry name" value="POLYKETIDE SYNTHASE 44-RELATED"/>
    <property type="match status" value="1"/>
</dbReference>
<evidence type="ECO:0000256" key="1">
    <source>
        <dbReference type="ARBA" id="ARBA00022450"/>
    </source>
</evidence>
<dbReference type="HOGENOM" id="CLU_450345_0_0_9"/>
<feature type="domain" description="Carrier" evidence="4">
    <location>
        <begin position="500"/>
        <end position="575"/>
    </location>
</feature>
<dbReference type="OrthoDB" id="9777497at2"/>
<dbReference type="Pfam" id="PF13847">
    <property type="entry name" value="Methyltransf_31"/>
    <property type="match status" value="1"/>
</dbReference>
<organism evidence="5 6">
    <name type="scientific">Clostridium saccharoperbutylacetonicum N1-4(HMT)</name>
    <dbReference type="NCBI Taxonomy" id="931276"/>
    <lineage>
        <taxon>Bacteria</taxon>
        <taxon>Bacillati</taxon>
        <taxon>Bacillota</taxon>
        <taxon>Clostridia</taxon>
        <taxon>Eubacteriales</taxon>
        <taxon>Clostridiaceae</taxon>
        <taxon>Clostridium</taxon>
    </lineage>
</organism>